<reference evidence="1 2" key="1">
    <citation type="submission" date="2018-05" db="EMBL/GenBank/DDBJ databases">
        <title>Draft Genome Sequences for a Diverse set of 7 Haemophilus Species.</title>
        <authorList>
            <person name="Nichols M."/>
            <person name="Topaz N."/>
            <person name="Wang X."/>
            <person name="Wang X."/>
            <person name="Boxrud D."/>
        </authorList>
    </citation>
    <scope>NUCLEOTIDE SEQUENCE [LARGE SCALE GENOMIC DNA]</scope>
    <source>
        <strain evidence="1 2">C2008001710</strain>
    </source>
</reference>
<dbReference type="Proteomes" id="UP000253910">
    <property type="component" value="Unassembled WGS sequence"/>
</dbReference>
<proteinExistence type="predicted"/>
<gene>
    <name evidence="1" type="ORF">DPV87_10400</name>
</gene>
<dbReference type="RefSeq" id="WP_111316093.1">
    <property type="nucleotide sequence ID" value="NZ_CP063117.1"/>
</dbReference>
<name>A0A369YXP0_HAEPA</name>
<accession>A0A369YXP0</accession>
<comment type="caution">
    <text evidence="1">The sequence shown here is derived from an EMBL/GenBank/DDBJ whole genome shotgun (WGS) entry which is preliminary data.</text>
</comment>
<sequence length="187" mass="22596">MASNSWYEDYKKTLDKNDILFSEDEIEKVFNNYKYLINFDKEEYNYDNFRKYKFIEFLDDDYSDECRTDLYISGFLKEFDCLYAIPVVFSYDDLNHIKNENIPPIAMKSRSNNRFFKKCVGSLISYYSGEFVIFSEDFSSFLIAKPGHYFIKSTDKKNYCWNDVLLDKYEFYDYDRNVLLGFAKVFK</sequence>
<evidence type="ECO:0000313" key="2">
    <source>
        <dbReference type="Proteomes" id="UP000253910"/>
    </source>
</evidence>
<organism evidence="1 2">
    <name type="scientific">Haemophilus parainfluenzae</name>
    <dbReference type="NCBI Taxonomy" id="729"/>
    <lineage>
        <taxon>Bacteria</taxon>
        <taxon>Pseudomonadati</taxon>
        <taxon>Pseudomonadota</taxon>
        <taxon>Gammaproteobacteria</taxon>
        <taxon>Pasteurellales</taxon>
        <taxon>Pasteurellaceae</taxon>
        <taxon>Haemophilus</taxon>
    </lineage>
</organism>
<dbReference type="EMBL" id="QEPW01000033">
    <property type="protein sequence ID" value="RDE88310.1"/>
    <property type="molecule type" value="Genomic_DNA"/>
</dbReference>
<dbReference type="AlphaFoldDB" id="A0A369YXP0"/>
<evidence type="ECO:0000313" key="1">
    <source>
        <dbReference type="EMBL" id="RDE88310.1"/>
    </source>
</evidence>
<protein>
    <submittedName>
        <fullName evidence="1">Uncharacterized protein</fullName>
    </submittedName>
</protein>